<feature type="binding site" evidence="1">
    <location>
        <position position="99"/>
    </location>
    <ligand>
        <name>Zn(2+)</name>
        <dbReference type="ChEBI" id="CHEBI:29105"/>
    </ligand>
</feature>
<proteinExistence type="predicted"/>
<dbReference type="InterPro" id="IPR002481">
    <property type="entry name" value="FUR"/>
</dbReference>
<keyword evidence="3" id="KW-1185">Reference proteome</keyword>
<dbReference type="GO" id="GO:0000976">
    <property type="term" value="F:transcription cis-regulatory region binding"/>
    <property type="evidence" value="ECO:0007669"/>
    <property type="project" value="TreeGrafter"/>
</dbReference>
<dbReference type="OrthoDB" id="594893at2"/>
<dbReference type="EMBL" id="PVTH01000011">
    <property type="protein sequence ID" value="PRY49472.1"/>
    <property type="molecule type" value="Genomic_DNA"/>
</dbReference>
<evidence type="ECO:0000313" key="3">
    <source>
        <dbReference type="Proteomes" id="UP000238034"/>
    </source>
</evidence>
<dbReference type="PANTHER" id="PTHR33202">
    <property type="entry name" value="ZINC UPTAKE REGULATION PROTEIN"/>
    <property type="match status" value="1"/>
</dbReference>
<dbReference type="RefSeq" id="WP_106294824.1">
    <property type="nucleotide sequence ID" value="NZ_PVTH01000011.1"/>
</dbReference>
<dbReference type="GO" id="GO:0003700">
    <property type="term" value="F:DNA-binding transcription factor activity"/>
    <property type="evidence" value="ECO:0007669"/>
    <property type="project" value="InterPro"/>
</dbReference>
<dbReference type="AlphaFoldDB" id="A0A2T0TUT9"/>
<dbReference type="InterPro" id="IPR036390">
    <property type="entry name" value="WH_DNA-bd_sf"/>
</dbReference>
<dbReference type="Gene3D" id="1.10.10.10">
    <property type="entry name" value="Winged helix-like DNA-binding domain superfamily/Winged helix DNA-binding domain"/>
    <property type="match status" value="1"/>
</dbReference>
<reference evidence="2 3" key="1">
    <citation type="submission" date="2018-03" db="EMBL/GenBank/DDBJ databases">
        <title>Genomic Encyclopedia of Type Strains, Phase III (KMG-III): the genomes of soil and plant-associated and newly described type strains.</title>
        <authorList>
            <person name="Whitman W."/>
        </authorList>
    </citation>
    <scope>NUCLEOTIDE SEQUENCE [LARGE SCALE GENOMIC DNA]</scope>
    <source>
        <strain evidence="2 3">CGMCC 1.9313</strain>
    </source>
</reference>
<dbReference type="PANTHER" id="PTHR33202:SF22">
    <property type="entry name" value="HYDROGEN PEROXIDE SENSITIVE REPRESSOR"/>
    <property type="match status" value="1"/>
</dbReference>
<evidence type="ECO:0000256" key="1">
    <source>
        <dbReference type="PIRSR" id="PIRSR602481-1"/>
    </source>
</evidence>
<dbReference type="GO" id="GO:1900376">
    <property type="term" value="P:regulation of secondary metabolite biosynthetic process"/>
    <property type="evidence" value="ECO:0007669"/>
    <property type="project" value="TreeGrafter"/>
</dbReference>
<sequence length="143" mass="16003">MMQGKFDELLEKHSLKKTAPRFRVLEVLSNRNVATSQPNLENILGKEVDRVTLYRILKTFEEKGIIHKIIDSNGTANYAVCHSSCTEHQHRDEHLHFNCTVCKNVYCLNDVHIPNVILPGGFEASTINLIATGICPGCKAASE</sequence>
<dbReference type="InterPro" id="IPR036388">
    <property type="entry name" value="WH-like_DNA-bd_sf"/>
</dbReference>
<evidence type="ECO:0000313" key="2">
    <source>
        <dbReference type="EMBL" id="PRY49472.1"/>
    </source>
</evidence>
<feature type="binding site" evidence="1">
    <location>
        <position position="102"/>
    </location>
    <ligand>
        <name>Zn(2+)</name>
        <dbReference type="ChEBI" id="CHEBI:29105"/>
    </ligand>
</feature>
<keyword evidence="1" id="KW-0479">Metal-binding</keyword>
<dbReference type="GO" id="GO:0045892">
    <property type="term" value="P:negative regulation of DNA-templated transcription"/>
    <property type="evidence" value="ECO:0007669"/>
    <property type="project" value="TreeGrafter"/>
</dbReference>
<dbReference type="Pfam" id="PF01475">
    <property type="entry name" value="FUR"/>
    <property type="match status" value="1"/>
</dbReference>
<dbReference type="GO" id="GO:0008270">
    <property type="term" value="F:zinc ion binding"/>
    <property type="evidence" value="ECO:0007669"/>
    <property type="project" value="TreeGrafter"/>
</dbReference>
<dbReference type="SUPFAM" id="SSF46785">
    <property type="entry name" value="Winged helix' DNA-binding domain"/>
    <property type="match status" value="1"/>
</dbReference>
<feature type="binding site" evidence="1">
    <location>
        <position position="135"/>
    </location>
    <ligand>
        <name>Zn(2+)</name>
        <dbReference type="ChEBI" id="CHEBI:29105"/>
    </ligand>
</feature>
<protein>
    <submittedName>
        <fullName evidence="2">Fur family ferric uptake transcriptional regulator</fullName>
    </submittedName>
</protein>
<comment type="caution">
    <text evidence="2">The sequence shown here is derived from an EMBL/GenBank/DDBJ whole genome shotgun (WGS) entry which is preliminary data.</text>
</comment>
<dbReference type="Proteomes" id="UP000238034">
    <property type="component" value="Unassembled WGS sequence"/>
</dbReference>
<feature type="binding site" evidence="1">
    <location>
        <position position="138"/>
    </location>
    <ligand>
        <name>Zn(2+)</name>
        <dbReference type="ChEBI" id="CHEBI:29105"/>
    </ligand>
</feature>
<comment type="cofactor">
    <cofactor evidence="1">
        <name>Zn(2+)</name>
        <dbReference type="ChEBI" id="CHEBI:29105"/>
    </cofactor>
    <text evidence="1">Binds 1 zinc ion per subunit.</text>
</comment>
<accession>A0A2T0TUT9</accession>
<organism evidence="2 3">
    <name type="scientific">Arcticibacter pallidicorallinus</name>
    <dbReference type="NCBI Taxonomy" id="1259464"/>
    <lineage>
        <taxon>Bacteria</taxon>
        <taxon>Pseudomonadati</taxon>
        <taxon>Bacteroidota</taxon>
        <taxon>Sphingobacteriia</taxon>
        <taxon>Sphingobacteriales</taxon>
        <taxon>Sphingobacteriaceae</taxon>
        <taxon>Arcticibacter</taxon>
    </lineage>
</organism>
<name>A0A2T0TUT9_9SPHI</name>
<keyword evidence="1" id="KW-0862">Zinc</keyword>
<gene>
    <name evidence="2" type="ORF">B0I27_11128</name>
</gene>